<dbReference type="Proteomes" id="UP001213623">
    <property type="component" value="Chromosome 2"/>
</dbReference>
<reference evidence="8" key="1">
    <citation type="submission" date="2023-03" db="EMBL/GenBank/DDBJ databases">
        <title>Mating type loci evolution in Malassezia.</title>
        <authorList>
            <person name="Coelho M.A."/>
        </authorList>
    </citation>
    <scope>NUCLEOTIDE SEQUENCE</scope>
    <source>
        <strain evidence="8">CBS 9557</strain>
    </source>
</reference>
<name>A0AAF0EH12_9BASI</name>
<dbReference type="InterPro" id="IPR025304">
    <property type="entry name" value="ALIX_V_dom"/>
</dbReference>
<feature type="compositionally biased region" description="Low complexity" evidence="6">
    <location>
        <begin position="768"/>
        <end position="778"/>
    </location>
</feature>
<keyword evidence="3" id="KW-0963">Cytoplasm</keyword>
<dbReference type="Pfam" id="PF03097">
    <property type="entry name" value="BRO1"/>
    <property type="match status" value="1"/>
</dbReference>
<evidence type="ECO:0000256" key="4">
    <source>
        <dbReference type="ARBA" id="ARBA00022753"/>
    </source>
</evidence>
<protein>
    <recommendedName>
        <fullName evidence="5">BRO domain-containing protein 1</fullName>
    </recommendedName>
</protein>
<evidence type="ECO:0000256" key="2">
    <source>
        <dbReference type="ARBA" id="ARBA00004496"/>
    </source>
</evidence>
<dbReference type="Gene3D" id="1.20.140.50">
    <property type="entry name" value="alix/aip1 like domains"/>
    <property type="match status" value="1"/>
</dbReference>
<dbReference type="PANTHER" id="PTHR23030:SF30">
    <property type="entry name" value="TYROSINE-PROTEIN PHOSPHATASE NON-RECEPTOR TYPE 23"/>
    <property type="match status" value="1"/>
</dbReference>
<dbReference type="GO" id="GO:0005768">
    <property type="term" value="C:endosome"/>
    <property type="evidence" value="ECO:0007669"/>
    <property type="project" value="UniProtKB-SubCell"/>
</dbReference>
<evidence type="ECO:0000313" key="9">
    <source>
        <dbReference type="Proteomes" id="UP001213623"/>
    </source>
</evidence>
<dbReference type="InterPro" id="IPR004328">
    <property type="entry name" value="BRO1_dom"/>
</dbReference>
<dbReference type="Gene3D" id="1.25.40.280">
    <property type="entry name" value="alix/aip1 like domains"/>
    <property type="match status" value="1"/>
</dbReference>
<accession>A0AAF0EH12</accession>
<gene>
    <name evidence="8" type="primary">BRO1</name>
    <name evidence="8" type="ORF">MNAN1_001269</name>
</gene>
<evidence type="ECO:0000313" key="8">
    <source>
        <dbReference type="EMBL" id="WFD26292.1"/>
    </source>
</evidence>
<sequence>MQSPLIALPLKETRDVDVAKPIADLIIKSYEQSPLAYKAELERINQARKEATAPPSSEETGRDLLFAYFHMLEMIEIRFPDLKLKFQWNDAFTRAKVKQESLAFEKACTIFNMAARVTHVAAQLNRADTGSDALKRAYIGFRQAAGFLDYVKDSFMYAPSDDLQGTMLQSLVTLLLAQASEIFLEKTIHDVKGAGLIAKLASHTSHAYGSLATEWQAPPMSSRFPAAWQVLVHFKSRHFASIAQLYRAKADAAANQHALALGRFRLAHTLAKEANAFSPLVMPLIPSHLCSTWPQDGVSALQQVFHAQYTATMDALREAERENDLVYHERACEPDALPAVEQTSVASPISIRETFAQPDIQAVLGPDVLRTLVPLGVLESASIFSEEQAKLIRAESARMDAANAQISTALSRLHLPEALERYAGLEGAPPSECAPSEAVLTMAHELSTAPVARMERVMDTLLQRAPSIVDTLQGALSDLDDDARECEHARVHYGAKNTQPPTASVARTLRRDVKNALDALESARDNDTDVVHLWHQVASDVRLLVAGPTEILPRYQNEARAAATGNLLDVEVTDTAPARVLLRETRSLLQSVQAMPQEREKMLESFKQRVRSDDISRVLLLHHRVPSADSSVFQQELSKYLPMQSHITEHLELQQQRITMLQDALQRLDAHPGTLDVRRAYDAAQGTAQQWDARLTRAYEAYTEIQATLAKARAFYDDMAHQADGLAGAAARLVAERRAERANLADEAADTAPSYPKATTTLAEDLAALHMSSAAAPPRAAPPPPSWPAPPANADAPPAPPPRPPRI</sequence>
<dbReference type="PANTHER" id="PTHR23030">
    <property type="entry name" value="PCD6 INTERACTING PROTEIN-RELATED"/>
    <property type="match status" value="1"/>
</dbReference>
<evidence type="ECO:0000256" key="1">
    <source>
        <dbReference type="ARBA" id="ARBA00004177"/>
    </source>
</evidence>
<evidence type="ECO:0000256" key="3">
    <source>
        <dbReference type="ARBA" id="ARBA00022490"/>
    </source>
</evidence>
<organism evidence="8 9">
    <name type="scientific">Malassezia nana</name>
    <dbReference type="NCBI Taxonomy" id="180528"/>
    <lineage>
        <taxon>Eukaryota</taxon>
        <taxon>Fungi</taxon>
        <taxon>Dikarya</taxon>
        <taxon>Basidiomycota</taxon>
        <taxon>Ustilaginomycotina</taxon>
        <taxon>Malasseziomycetes</taxon>
        <taxon>Malasseziales</taxon>
        <taxon>Malasseziaceae</taxon>
        <taxon>Malassezia</taxon>
    </lineage>
</organism>
<dbReference type="AlphaFoldDB" id="A0AAF0EH12"/>
<dbReference type="EMBL" id="CP119893">
    <property type="protein sequence ID" value="WFD26292.1"/>
    <property type="molecule type" value="Genomic_DNA"/>
</dbReference>
<dbReference type="InterPro" id="IPR038499">
    <property type="entry name" value="BRO1_sf"/>
</dbReference>
<dbReference type="Gene3D" id="1.20.120.560">
    <property type="entry name" value="alix/aip1 in complex with the ypdl late domain"/>
    <property type="match status" value="1"/>
</dbReference>
<feature type="compositionally biased region" description="Pro residues" evidence="6">
    <location>
        <begin position="779"/>
        <end position="807"/>
    </location>
</feature>
<dbReference type="GO" id="GO:0043328">
    <property type="term" value="P:protein transport to vacuole involved in ubiquitin-dependent protein catabolic process via the multivesicular body sorting pathway"/>
    <property type="evidence" value="ECO:0007669"/>
    <property type="project" value="TreeGrafter"/>
</dbReference>
<evidence type="ECO:0000259" key="7">
    <source>
        <dbReference type="PROSITE" id="PS51180"/>
    </source>
</evidence>
<dbReference type="PROSITE" id="PS51180">
    <property type="entry name" value="BRO1"/>
    <property type="match status" value="1"/>
</dbReference>
<comment type="subcellular location">
    <subcellularLocation>
        <location evidence="2">Cytoplasm</location>
    </subcellularLocation>
    <subcellularLocation>
        <location evidence="1">Endosome</location>
    </subcellularLocation>
</comment>
<evidence type="ECO:0000256" key="6">
    <source>
        <dbReference type="SAM" id="MobiDB-lite"/>
    </source>
</evidence>
<keyword evidence="4" id="KW-0967">Endosome</keyword>
<feature type="domain" description="BRO1" evidence="7">
    <location>
        <begin position="4"/>
        <end position="406"/>
    </location>
</feature>
<dbReference type="SMART" id="SM01041">
    <property type="entry name" value="BRO1"/>
    <property type="match status" value="1"/>
</dbReference>
<feature type="region of interest" description="Disordered" evidence="6">
    <location>
        <begin position="768"/>
        <end position="807"/>
    </location>
</feature>
<proteinExistence type="predicted"/>
<dbReference type="Pfam" id="PF13949">
    <property type="entry name" value="ALIX_LYPXL_bnd"/>
    <property type="match status" value="1"/>
</dbReference>
<evidence type="ECO:0000256" key="5">
    <source>
        <dbReference type="ARBA" id="ARBA00041284"/>
    </source>
</evidence>
<keyword evidence="9" id="KW-1185">Reference proteome</keyword>